<dbReference type="Gene3D" id="2.60.40.10">
    <property type="entry name" value="Immunoglobulins"/>
    <property type="match status" value="1"/>
</dbReference>
<dbReference type="EMBL" id="DF968181">
    <property type="protein sequence ID" value="GAP41386.1"/>
    <property type="molecule type" value="Genomic_DNA"/>
</dbReference>
<evidence type="ECO:0000313" key="4">
    <source>
        <dbReference type="EMBL" id="GAP41386.1"/>
    </source>
</evidence>
<gene>
    <name evidence="4" type="ORF">ATC1_131375</name>
</gene>
<dbReference type="OrthoDB" id="166916at2"/>
<evidence type="ECO:0000256" key="2">
    <source>
        <dbReference type="SAM" id="SignalP"/>
    </source>
</evidence>
<feature type="signal peptide" evidence="2">
    <location>
        <begin position="1"/>
        <end position="22"/>
    </location>
</feature>
<protein>
    <recommendedName>
        <fullName evidence="3">Nbr1 FW domain-containing protein</fullName>
    </recommendedName>
</protein>
<dbReference type="Proteomes" id="UP000053370">
    <property type="component" value="Unassembled WGS sequence"/>
</dbReference>
<dbReference type="STRING" id="1678840.ATC1_131375"/>
<dbReference type="AlphaFoldDB" id="A0A0S7BM12"/>
<sequence length="318" mass="33835">MKKTFHSTIFFVLFLLFLSSCTNTPDAVMIRNTDKAATEQINQLETAAAMPPTETASPVVENTLPNYTATPIILPTTLRYASSATAAPSGISSGGLKDAAVWVSFSPVTNTTVLPGQVFYLTIELNNTGTTTWSTDYDLVFYNGTQLAYSSSYPLSYAVGTGSDYTTSMYMIAPSTTGTYTSNWYLADAYGTPFFYFSYTLIVGDFTSLTSIATYTATITTTPQFTATTGSYFGHMCSSAELSLQQGEGCETYCKNTVPYALNCYYNGILNNTATPISSSTTAPTATQAPTATPIPPTATSEPATAVPTDIPGTPPVP</sequence>
<accession>A0A0S7BM12</accession>
<dbReference type="InterPro" id="IPR032350">
    <property type="entry name" value="Nbr1_FW"/>
</dbReference>
<dbReference type="Pfam" id="PF16158">
    <property type="entry name" value="N_BRCA1_IG"/>
    <property type="match status" value="1"/>
</dbReference>
<name>A0A0S7BM12_9CHLR</name>
<dbReference type="PROSITE" id="PS51257">
    <property type="entry name" value="PROKAR_LIPOPROTEIN"/>
    <property type="match status" value="1"/>
</dbReference>
<keyword evidence="2" id="KW-0732">Signal</keyword>
<reference evidence="4" key="1">
    <citation type="journal article" date="2015" name="Genome Announc.">
        <title>Draft Genome Sequence of Anaerolineae Strain TC1, a Novel Isolate from a Methanogenic Wastewater Treatment System.</title>
        <authorList>
            <person name="Matsuura N."/>
            <person name="Tourlousse D.M."/>
            <person name="Sun L."/>
            <person name="Toyonaga M."/>
            <person name="Kuroda K."/>
            <person name="Ohashi A."/>
            <person name="Cruz R."/>
            <person name="Yamaguchi T."/>
            <person name="Sekiguchi Y."/>
        </authorList>
    </citation>
    <scope>NUCLEOTIDE SEQUENCE [LARGE SCALE GENOMIC DNA]</scope>
    <source>
        <strain evidence="4">TC1</strain>
    </source>
</reference>
<evidence type="ECO:0000259" key="3">
    <source>
        <dbReference type="Pfam" id="PF16158"/>
    </source>
</evidence>
<feature type="chain" id="PRO_5006633028" description="Nbr1 FW domain-containing protein" evidence="2">
    <location>
        <begin position="23"/>
        <end position="318"/>
    </location>
</feature>
<dbReference type="InterPro" id="IPR013783">
    <property type="entry name" value="Ig-like_fold"/>
</dbReference>
<organism evidence="4">
    <name type="scientific">Flexilinea flocculi</name>
    <dbReference type="NCBI Taxonomy" id="1678840"/>
    <lineage>
        <taxon>Bacteria</taxon>
        <taxon>Bacillati</taxon>
        <taxon>Chloroflexota</taxon>
        <taxon>Anaerolineae</taxon>
        <taxon>Anaerolineales</taxon>
        <taxon>Anaerolineaceae</taxon>
        <taxon>Flexilinea</taxon>
    </lineage>
</organism>
<feature type="compositionally biased region" description="Low complexity" evidence="1">
    <location>
        <begin position="279"/>
        <end position="309"/>
    </location>
</feature>
<feature type="region of interest" description="Disordered" evidence="1">
    <location>
        <begin position="279"/>
        <end position="318"/>
    </location>
</feature>
<feature type="domain" description="Nbr1 FW" evidence="3">
    <location>
        <begin position="110"/>
        <end position="194"/>
    </location>
</feature>
<keyword evidence="5" id="KW-1185">Reference proteome</keyword>
<evidence type="ECO:0000313" key="5">
    <source>
        <dbReference type="Proteomes" id="UP000053370"/>
    </source>
</evidence>
<proteinExistence type="predicted"/>
<dbReference type="RefSeq" id="WP_062282465.1">
    <property type="nucleotide sequence ID" value="NZ_DF968181.1"/>
</dbReference>
<evidence type="ECO:0000256" key="1">
    <source>
        <dbReference type="SAM" id="MobiDB-lite"/>
    </source>
</evidence>